<keyword evidence="1" id="KW-0732">Signal</keyword>
<evidence type="ECO:0000313" key="2">
    <source>
        <dbReference type="EMBL" id="MFC6197809.1"/>
    </source>
</evidence>
<accession>A0ABW1S9F5</accession>
<feature type="chain" id="PRO_5045142595" description="Lipoprotein" evidence="1">
    <location>
        <begin position="24"/>
        <end position="193"/>
    </location>
</feature>
<dbReference type="Proteomes" id="UP001596303">
    <property type="component" value="Unassembled WGS sequence"/>
</dbReference>
<comment type="caution">
    <text evidence="2">The sequence shown here is derived from an EMBL/GenBank/DDBJ whole genome shotgun (WGS) entry which is preliminary data.</text>
</comment>
<dbReference type="PROSITE" id="PS51257">
    <property type="entry name" value="PROKAR_LIPOPROTEIN"/>
    <property type="match status" value="1"/>
</dbReference>
<organism evidence="2 3">
    <name type="scientific">Ponticaulis profundi</name>
    <dbReference type="NCBI Taxonomy" id="2665222"/>
    <lineage>
        <taxon>Bacteria</taxon>
        <taxon>Pseudomonadati</taxon>
        <taxon>Pseudomonadota</taxon>
        <taxon>Alphaproteobacteria</taxon>
        <taxon>Hyphomonadales</taxon>
        <taxon>Hyphomonadaceae</taxon>
        <taxon>Ponticaulis</taxon>
    </lineage>
</organism>
<gene>
    <name evidence="2" type="ORF">ACFQDM_06955</name>
</gene>
<evidence type="ECO:0000256" key="1">
    <source>
        <dbReference type="SAM" id="SignalP"/>
    </source>
</evidence>
<feature type="signal peptide" evidence="1">
    <location>
        <begin position="1"/>
        <end position="23"/>
    </location>
</feature>
<protein>
    <recommendedName>
        <fullName evidence="4">Lipoprotein</fullName>
    </recommendedName>
</protein>
<evidence type="ECO:0008006" key="4">
    <source>
        <dbReference type="Google" id="ProtNLM"/>
    </source>
</evidence>
<sequence length="193" mass="20783">MKKWKVAIASIAVLGGCASGLSANIDMPISTGISAMQFNSVASQYMRRPTFVSVQHYPSGEEVMTIERDDYGVRDKYGAEATSRIWFDRSGAKVIADATNKYFEWETQASEAGDIFAKDIAKTKSIKGGAVQVGFASGSGSQHYLTLEFCALGACLADSALFFDRAGAEALKEVLTDFAEGKIKAENVSSKYN</sequence>
<name>A0ABW1S9F5_9PROT</name>
<reference evidence="3" key="1">
    <citation type="journal article" date="2019" name="Int. J. Syst. Evol. Microbiol.">
        <title>The Global Catalogue of Microorganisms (GCM) 10K type strain sequencing project: providing services to taxonomists for standard genome sequencing and annotation.</title>
        <authorList>
            <consortium name="The Broad Institute Genomics Platform"/>
            <consortium name="The Broad Institute Genome Sequencing Center for Infectious Disease"/>
            <person name="Wu L."/>
            <person name="Ma J."/>
        </authorList>
    </citation>
    <scope>NUCLEOTIDE SEQUENCE [LARGE SCALE GENOMIC DNA]</scope>
    <source>
        <strain evidence="3">CGMCC-1.15741</strain>
    </source>
</reference>
<keyword evidence="3" id="KW-1185">Reference proteome</keyword>
<proteinExistence type="predicted"/>
<evidence type="ECO:0000313" key="3">
    <source>
        <dbReference type="Proteomes" id="UP001596303"/>
    </source>
</evidence>
<dbReference type="EMBL" id="JBHSSW010000008">
    <property type="protein sequence ID" value="MFC6197809.1"/>
    <property type="molecule type" value="Genomic_DNA"/>
</dbReference>